<organism evidence="2 3">
    <name type="scientific">Cytospora schulzeri</name>
    <dbReference type="NCBI Taxonomy" id="448051"/>
    <lineage>
        <taxon>Eukaryota</taxon>
        <taxon>Fungi</taxon>
        <taxon>Dikarya</taxon>
        <taxon>Ascomycota</taxon>
        <taxon>Pezizomycotina</taxon>
        <taxon>Sordariomycetes</taxon>
        <taxon>Sordariomycetidae</taxon>
        <taxon>Diaporthales</taxon>
        <taxon>Cytosporaceae</taxon>
        <taxon>Cytospora</taxon>
    </lineage>
</organism>
<reference evidence="2 3" key="1">
    <citation type="submission" date="2015-09" db="EMBL/GenBank/DDBJ databases">
        <title>Host preference determinants of Valsa canker pathogens revealed by comparative genomics.</title>
        <authorList>
            <person name="Yin Z."/>
            <person name="Huang L."/>
        </authorList>
    </citation>
    <scope>NUCLEOTIDE SEQUENCE [LARGE SCALE GENOMIC DNA]</scope>
    <source>
        <strain evidence="2 3">03-1</strain>
    </source>
</reference>
<dbReference type="Pfam" id="PF13508">
    <property type="entry name" value="Acetyltransf_7"/>
    <property type="match status" value="1"/>
</dbReference>
<dbReference type="Proteomes" id="UP000283895">
    <property type="component" value="Unassembled WGS sequence"/>
</dbReference>
<protein>
    <recommendedName>
        <fullName evidence="1">N-acetyltransferase domain-containing protein</fullName>
    </recommendedName>
</protein>
<proteinExistence type="predicted"/>
<evidence type="ECO:0000313" key="2">
    <source>
        <dbReference type="EMBL" id="ROW11237.1"/>
    </source>
</evidence>
<dbReference type="InterPro" id="IPR000182">
    <property type="entry name" value="GNAT_dom"/>
</dbReference>
<dbReference type="OrthoDB" id="2115692at2759"/>
<dbReference type="GO" id="GO:0016747">
    <property type="term" value="F:acyltransferase activity, transferring groups other than amino-acyl groups"/>
    <property type="evidence" value="ECO:0007669"/>
    <property type="project" value="InterPro"/>
</dbReference>
<keyword evidence="3" id="KW-1185">Reference proteome</keyword>
<dbReference type="STRING" id="356882.A0A423X637"/>
<accession>A0A423X637</accession>
<dbReference type="Gene3D" id="3.40.630.30">
    <property type="match status" value="1"/>
</dbReference>
<dbReference type="SUPFAM" id="SSF55729">
    <property type="entry name" value="Acyl-CoA N-acyltransferases (Nat)"/>
    <property type="match status" value="1"/>
</dbReference>
<feature type="domain" description="N-acetyltransferase" evidence="1">
    <location>
        <begin position="172"/>
        <end position="253"/>
    </location>
</feature>
<gene>
    <name evidence="2" type="ORF">VMCG_01329</name>
</gene>
<dbReference type="PANTHER" id="PTHR42791:SF16">
    <property type="entry name" value="N-ACETYLTRANSFERASE DOMAIN-CONTAINING PROTEIN"/>
    <property type="match status" value="1"/>
</dbReference>
<comment type="caution">
    <text evidence="2">The sequence shown here is derived from an EMBL/GenBank/DDBJ whole genome shotgun (WGS) entry which is preliminary data.</text>
</comment>
<dbReference type="PROSITE" id="PS51186">
    <property type="entry name" value="GNAT"/>
    <property type="match status" value="1"/>
</dbReference>
<dbReference type="EMBL" id="LKEA01000002">
    <property type="protein sequence ID" value="ROW11237.1"/>
    <property type="molecule type" value="Genomic_DNA"/>
</dbReference>
<dbReference type="AlphaFoldDB" id="A0A423X637"/>
<evidence type="ECO:0000313" key="3">
    <source>
        <dbReference type="Proteomes" id="UP000283895"/>
    </source>
</evidence>
<evidence type="ECO:0000259" key="1">
    <source>
        <dbReference type="PROSITE" id="PS51186"/>
    </source>
</evidence>
<dbReference type="InterPro" id="IPR052523">
    <property type="entry name" value="Trichothecene_AcTrans"/>
</dbReference>
<dbReference type="CDD" id="cd04301">
    <property type="entry name" value="NAT_SF"/>
    <property type="match status" value="1"/>
</dbReference>
<dbReference type="InterPro" id="IPR016181">
    <property type="entry name" value="Acyl_CoA_acyltransferase"/>
</dbReference>
<sequence length="260" mass="29366">MPQDDNNDSTSASASTYPRLRAATFGELPAVARLLSLAFWDDPLCGQRIHPHREAHPADVDLYWLRRARVHFWDWRWRWVVAVDLADRDGGGGGGEVIAGIAQWSRFGDGGRALELRWFDPRNLLKPFFQIAMKIHALIWPNRASDPAEEDVIERAYPFFKQMWSGDRAESWYLQNLAVHPDFQGRGIGRMLVQWGLDRARGEGVYASVTAARGKDPFYRKCGFDVQDGNWGMGGEGNPLRGFEGGNMHWRAPDGPVSGK</sequence>
<dbReference type="PANTHER" id="PTHR42791">
    <property type="entry name" value="GNAT FAMILY ACETYLTRANSFERASE"/>
    <property type="match status" value="1"/>
</dbReference>
<name>A0A423X637_9PEZI</name>